<protein>
    <recommendedName>
        <fullName evidence="2">histidine kinase</fullName>
        <ecNumber evidence="2">2.7.13.3</ecNumber>
    </recommendedName>
</protein>
<name>A0ABY7V7W6_9DEIO</name>
<dbReference type="Pfam" id="PF00512">
    <property type="entry name" value="HisKA"/>
    <property type="match status" value="1"/>
</dbReference>
<dbReference type="EMBL" id="CP115166">
    <property type="protein sequence ID" value="WDA60398.1"/>
    <property type="molecule type" value="Genomic_DNA"/>
</dbReference>
<dbReference type="SUPFAM" id="SSF55874">
    <property type="entry name" value="ATPase domain of HSP90 chaperone/DNA topoisomerase II/histidine kinase"/>
    <property type="match status" value="1"/>
</dbReference>
<dbReference type="InterPro" id="IPR036097">
    <property type="entry name" value="HisK_dim/P_sf"/>
</dbReference>
<dbReference type="InterPro" id="IPR036890">
    <property type="entry name" value="HATPase_C_sf"/>
</dbReference>
<dbReference type="InterPro" id="IPR003594">
    <property type="entry name" value="HATPase_dom"/>
</dbReference>
<keyword evidence="8" id="KW-1185">Reference proteome</keyword>
<dbReference type="Pfam" id="PF01590">
    <property type="entry name" value="GAF"/>
    <property type="match status" value="1"/>
</dbReference>
<dbReference type="SUPFAM" id="SSF55781">
    <property type="entry name" value="GAF domain-like"/>
    <property type="match status" value="3"/>
</dbReference>
<keyword evidence="7" id="KW-0547">Nucleotide-binding</keyword>
<evidence type="ECO:0000313" key="8">
    <source>
        <dbReference type="Proteomes" id="UP001217044"/>
    </source>
</evidence>
<keyword evidence="7" id="KW-0067">ATP-binding</keyword>
<evidence type="ECO:0000256" key="5">
    <source>
        <dbReference type="ARBA" id="ARBA00022777"/>
    </source>
</evidence>
<comment type="catalytic activity">
    <reaction evidence="1">
        <text>ATP + protein L-histidine = ADP + protein N-phospho-L-histidine.</text>
        <dbReference type="EC" id="2.7.13.3"/>
    </reaction>
</comment>
<dbReference type="Gene3D" id="1.10.287.130">
    <property type="match status" value="1"/>
</dbReference>
<dbReference type="PANTHER" id="PTHR42878:SF15">
    <property type="entry name" value="BACTERIOPHYTOCHROME"/>
    <property type="match status" value="1"/>
</dbReference>
<dbReference type="InterPro" id="IPR003661">
    <property type="entry name" value="HisK_dim/P_dom"/>
</dbReference>
<dbReference type="GO" id="GO:0005524">
    <property type="term" value="F:ATP binding"/>
    <property type="evidence" value="ECO:0007669"/>
    <property type="project" value="UniProtKB-KW"/>
</dbReference>
<dbReference type="Gene3D" id="3.30.450.40">
    <property type="match status" value="3"/>
</dbReference>
<evidence type="ECO:0000259" key="6">
    <source>
        <dbReference type="PROSITE" id="PS50109"/>
    </source>
</evidence>
<dbReference type="Proteomes" id="UP001217044">
    <property type="component" value="Plasmid pDATS01"/>
</dbReference>
<dbReference type="SMART" id="SM00387">
    <property type="entry name" value="HATPase_c"/>
    <property type="match status" value="1"/>
</dbReference>
<dbReference type="SUPFAM" id="SSF47384">
    <property type="entry name" value="Homodimeric domain of signal transducing histidine kinase"/>
    <property type="match status" value="1"/>
</dbReference>
<keyword evidence="3" id="KW-0597">Phosphoprotein</keyword>
<evidence type="ECO:0000256" key="3">
    <source>
        <dbReference type="ARBA" id="ARBA00022553"/>
    </source>
</evidence>
<dbReference type="PRINTS" id="PR00344">
    <property type="entry name" value="BCTRLSENSOR"/>
</dbReference>
<dbReference type="InterPro" id="IPR029016">
    <property type="entry name" value="GAF-like_dom_sf"/>
</dbReference>
<feature type="domain" description="Histidine kinase" evidence="6">
    <location>
        <begin position="648"/>
        <end position="864"/>
    </location>
</feature>
<dbReference type="InterPro" id="IPR003018">
    <property type="entry name" value="GAF"/>
</dbReference>
<dbReference type="InterPro" id="IPR050351">
    <property type="entry name" value="BphY/WalK/GraS-like"/>
</dbReference>
<dbReference type="CDD" id="cd00082">
    <property type="entry name" value="HisKA"/>
    <property type="match status" value="1"/>
</dbReference>
<dbReference type="Pfam" id="PF02518">
    <property type="entry name" value="HATPase_c"/>
    <property type="match status" value="1"/>
</dbReference>
<dbReference type="PANTHER" id="PTHR42878">
    <property type="entry name" value="TWO-COMPONENT HISTIDINE KINASE"/>
    <property type="match status" value="1"/>
</dbReference>
<dbReference type="InterPro" id="IPR004358">
    <property type="entry name" value="Sig_transdc_His_kin-like_C"/>
</dbReference>
<accession>A0ABY7V7W6</accession>
<dbReference type="SMART" id="SM00065">
    <property type="entry name" value="GAF"/>
    <property type="match status" value="2"/>
</dbReference>
<dbReference type="EC" id="2.7.13.3" evidence="2"/>
<dbReference type="RefSeq" id="WP_273991177.1">
    <property type="nucleotide sequence ID" value="NZ_BAABQT010000008.1"/>
</dbReference>
<keyword evidence="5" id="KW-0418">Kinase</keyword>
<dbReference type="PROSITE" id="PS50109">
    <property type="entry name" value="HIS_KIN"/>
    <property type="match status" value="1"/>
</dbReference>
<dbReference type="InterPro" id="IPR005467">
    <property type="entry name" value="His_kinase_dom"/>
</dbReference>
<dbReference type="Pfam" id="PF13185">
    <property type="entry name" value="GAF_2"/>
    <property type="match status" value="1"/>
</dbReference>
<keyword evidence="4" id="KW-0808">Transferase</keyword>
<gene>
    <name evidence="7" type="ORF">M8445_15390</name>
</gene>
<geneLocation type="plasmid" evidence="7 8">
    <name>pDATS01</name>
</geneLocation>
<proteinExistence type="predicted"/>
<evidence type="ECO:0000256" key="4">
    <source>
        <dbReference type="ARBA" id="ARBA00022679"/>
    </source>
</evidence>
<evidence type="ECO:0000313" key="7">
    <source>
        <dbReference type="EMBL" id="WDA60398.1"/>
    </source>
</evidence>
<sequence length="871" mass="94588">MTAFTSSLFERWQEVTSALAAASTPPQVRDALRGFGGHVDLRFAGDPHDPNAEPFPDGETIEINLGTAVPGLPLARLHLRPGTPLTEQDRALLRATGPLICAALTRTPRLGGGLRGQDRETVLRAFMTLTEQLGADLEPDALIRSAEQGIRRLMPGMTVAYLERRTDTWSVRFLSGDAHPDILAPDQAGLPSSSPVFLDAIRSGLPVFVDHWNAAEQHLPSTHAYRAVALQAFHRDGQLVGLIGVGTTSHDAWTALERGIFAAACRSLHLALNRAWHVQQLAEERAALAAFVSFEEQAMNSRDPSELASWAADVLGATLRSVAVGYFVPRGEQWFPAALPDDLPADLTGQLRAGVSMDAPSSHQLMQARTAVFIPNWDGPADGFSSNHGFRAMAMYPMYSGPRLVGLLVMAHRAARDWNERESSVFRAVGRSLSMALERSANDELLRDQNAALHAQTRSLEAFAQLSADLGAQEDRYALIRRAQEVALSLLADGFAVYYEPEGGLWRLRAQVGNLHNPGLQAAVDAGLDFERSLNLITPWRSGEAYYQSAYDAETDGLPETESVVGASACLPITLLGEPIGVFCIGQFHARQWSAADRSLLSSVTHSLSLALDRAQSVMDLRHYSDKLERSNAAMHAANEELEAFAYSVSHDLRAPVRHIAGFSDLLRKALGDTLDGNPKAGRALKVISDSAAHMNELIDAMLNLSRTARQELRVDEVNLAALTEDVRRDLTPDMQGRAIQWNVAPLPSVKGDAALLRQVLFNLIGNAVKYTSQRERAVIDVWAEPQGGSWAVHIRDNGVGFDGRYAHKLFGVFQRLHRPEEFGGTGVGLANVRRILMRHGGSWAASGEPGQGATFTFTLPASGPVLAPPA</sequence>
<dbReference type="SMART" id="SM00388">
    <property type="entry name" value="HisKA"/>
    <property type="match status" value="1"/>
</dbReference>
<dbReference type="Gene3D" id="3.30.565.10">
    <property type="entry name" value="Histidine kinase-like ATPase, C-terminal domain"/>
    <property type="match status" value="1"/>
</dbReference>
<evidence type="ECO:0000256" key="2">
    <source>
        <dbReference type="ARBA" id="ARBA00012438"/>
    </source>
</evidence>
<organism evidence="7 8">
    <name type="scientific">Deinococcus aquaticus</name>
    <dbReference type="NCBI Taxonomy" id="328692"/>
    <lineage>
        <taxon>Bacteria</taxon>
        <taxon>Thermotogati</taxon>
        <taxon>Deinococcota</taxon>
        <taxon>Deinococci</taxon>
        <taxon>Deinococcales</taxon>
        <taxon>Deinococcaceae</taxon>
        <taxon>Deinococcus</taxon>
    </lineage>
</organism>
<keyword evidence="7" id="KW-0614">Plasmid</keyword>
<reference evidence="7 8" key="1">
    <citation type="submission" date="2022-12" db="EMBL/GenBank/DDBJ databases">
        <title>Genome Sequence of Deinococcus aquaticus Type Strain PB314.</title>
        <authorList>
            <person name="Albert C."/>
            <person name="Hill J."/>
            <person name="Boren L."/>
            <person name="Scholz-Ng S."/>
            <person name="Fatema N."/>
            <person name="Grosso R."/>
            <person name="Soboslay E."/>
            <person name="Tuohy J."/>
        </authorList>
    </citation>
    <scope>NUCLEOTIDE SEQUENCE [LARGE SCALE GENOMIC DNA]</scope>
    <source>
        <strain evidence="7 8">PB-314</strain>
        <plasmid evidence="7 8">pDATS01</plasmid>
    </source>
</reference>
<evidence type="ECO:0000256" key="1">
    <source>
        <dbReference type="ARBA" id="ARBA00000085"/>
    </source>
</evidence>